<proteinExistence type="predicted"/>
<dbReference type="Gene3D" id="3.30.70.370">
    <property type="match status" value="1"/>
</dbReference>
<dbReference type="GO" id="GO:0006261">
    <property type="term" value="P:DNA-templated DNA replication"/>
    <property type="evidence" value="ECO:0007669"/>
    <property type="project" value="InterPro"/>
</dbReference>
<dbReference type="InterPro" id="IPR043502">
    <property type="entry name" value="DNA/RNA_pol_sf"/>
</dbReference>
<protein>
    <recommendedName>
        <fullName evidence="4">DNA-directed DNA polymerase family A palm domain-containing protein</fullName>
    </recommendedName>
</protein>
<dbReference type="Pfam" id="PF00476">
    <property type="entry name" value="DNA_pol_A"/>
    <property type="match status" value="1"/>
</dbReference>
<evidence type="ECO:0000256" key="3">
    <source>
        <dbReference type="SAM" id="MobiDB-lite"/>
    </source>
</evidence>
<dbReference type="GO" id="GO:0003677">
    <property type="term" value="F:DNA binding"/>
    <property type="evidence" value="ECO:0007669"/>
    <property type="project" value="InterPro"/>
</dbReference>
<evidence type="ECO:0000313" key="6">
    <source>
        <dbReference type="Proteomes" id="UP000232323"/>
    </source>
</evidence>
<dbReference type="Gene3D" id="3.30.420.10">
    <property type="entry name" value="Ribonuclease H-like superfamily/Ribonuclease H"/>
    <property type="match status" value="1"/>
</dbReference>
<evidence type="ECO:0000256" key="2">
    <source>
        <dbReference type="SAM" id="Coils"/>
    </source>
</evidence>
<evidence type="ECO:0000313" key="5">
    <source>
        <dbReference type="EMBL" id="GAX81575.1"/>
    </source>
</evidence>
<dbReference type="Proteomes" id="UP000232323">
    <property type="component" value="Unassembled WGS sequence"/>
</dbReference>
<dbReference type="InterPro" id="IPR001098">
    <property type="entry name" value="DNA-dir_DNA_pol_A_palm_dom"/>
</dbReference>
<reference evidence="5 6" key="1">
    <citation type="submission" date="2017-08" db="EMBL/GenBank/DDBJ databases">
        <title>Acidophilic green algal genome provides insights into adaptation to an acidic environment.</title>
        <authorList>
            <person name="Hirooka S."/>
            <person name="Hirose Y."/>
            <person name="Kanesaki Y."/>
            <person name="Higuchi S."/>
            <person name="Fujiwara T."/>
            <person name="Onuma R."/>
            <person name="Era A."/>
            <person name="Ohbayashi R."/>
            <person name="Uzuka A."/>
            <person name="Nozaki H."/>
            <person name="Yoshikawa H."/>
            <person name="Miyagishima S.Y."/>
        </authorList>
    </citation>
    <scope>NUCLEOTIDE SEQUENCE [LARGE SCALE GENOMIC DNA]</scope>
    <source>
        <strain evidence="5 6">NIES-2499</strain>
    </source>
</reference>
<dbReference type="EMBL" id="BEGY01000067">
    <property type="protein sequence ID" value="GAX81575.1"/>
    <property type="molecule type" value="Genomic_DNA"/>
</dbReference>
<dbReference type="Gene3D" id="1.10.150.20">
    <property type="entry name" value="5' to 3' exonuclease, C-terminal subdomain"/>
    <property type="match status" value="1"/>
</dbReference>
<feature type="compositionally biased region" description="Polar residues" evidence="3">
    <location>
        <begin position="339"/>
        <end position="348"/>
    </location>
</feature>
<dbReference type="SUPFAM" id="SSF56672">
    <property type="entry name" value="DNA/RNA polymerases"/>
    <property type="match status" value="1"/>
</dbReference>
<organism evidence="5 6">
    <name type="scientific">Chlamydomonas eustigma</name>
    <dbReference type="NCBI Taxonomy" id="1157962"/>
    <lineage>
        <taxon>Eukaryota</taxon>
        <taxon>Viridiplantae</taxon>
        <taxon>Chlorophyta</taxon>
        <taxon>core chlorophytes</taxon>
        <taxon>Chlorophyceae</taxon>
        <taxon>CS clade</taxon>
        <taxon>Chlamydomonadales</taxon>
        <taxon>Chlamydomonadaceae</taxon>
        <taxon>Chlamydomonas</taxon>
    </lineage>
</organism>
<feature type="compositionally biased region" description="Polar residues" evidence="3">
    <location>
        <begin position="195"/>
        <end position="206"/>
    </location>
</feature>
<evidence type="ECO:0000259" key="4">
    <source>
        <dbReference type="SMART" id="SM00482"/>
    </source>
</evidence>
<feature type="compositionally biased region" description="Polar residues" evidence="3">
    <location>
        <begin position="367"/>
        <end position="473"/>
    </location>
</feature>
<feature type="compositionally biased region" description="Polar residues" evidence="3">
    <location>
        <begin position="114"/>
        <end position="152"/>
    </location>
</feature>
<keyword evidence="6" id="KW-1185">Reference proteome</keyword>
<keyword evidence="1" id="KW-0235">DNA replication</keyword>
<name>A0A250XES3_9CHLO</name>
<feature type="region of interest" description="Disordered" evidence="3">
    <location>
        <begin position="114"/>
        <end position="479"/>
    </location>
</feature>
<feature type="region of interest" description="Disordered" evidence="3">
    <location>
        <begin position="1126"/>
        <end position="1146"/>
    </location>
</feature>
<dbReference type="PRINTS" id="PR00868">
    <property type="entry name" value="DNAPOLI"/>
</dbReference>
<keyword evidence="2" id="KW-0175">Coiled coil</keyword>
<dbReference type="STRING" id="1157962.A0A250XES3"/>
<dbReference type="CDD" id="cd08640">
    <property type="entry name" value="DNA_pol_A_plastid_like"/>
    <property type="match status" value="1"/>
</dbReference>
<dbReference type="PANTHER" id="PTHR10133">
    <property type="entry name" value="DNA POLYMERASE I"/>
    <property type="match status" value="1"/>
</dbReference>
<dbReference type="GO" id="GO:0003887">
    <property type="term" value="F:DNA-directed DNA polymerase activity"/>
    <property type="evidence" value="ECO:0007669"/>
    <property type="project" value="InterPro"/>
</dbReference>
<accession>A0A250XES3</accession>
<feature type="compositionally biased region" description="Polar residues" evidence="3">
    <location>
        <begin position="213"/>
        <end position="279"/>
    </location>
</feature>
<dbReference type="SMART" id="SM00482">
    <property type="entry name" value="POLAc"/>
    <property type="match status" value="1"/>
</dbReference>
<dbReference type="InterPro" id="IPR036397">
    <property type="entry name" value="RNaseH_sf"/>
</dbReference>
<feature type="domain" description="DNA-directed DNA polymerase family A palm" evidence="4">
    <location>
        <begin position="1460"/>
        <end position="1697"/>
    </location>
</feature>
<dbReference type="PANTHER" id="PTHR10133:SF27">
    <property type="entry name" value="DNA POLYMERASE NU"/>
    <property type="match status" value="1"/>
</dbReference>
<gene>
    <name evidence="5" type="ORF">CEUSTIGMA_g9003.t1</name>
</gene>
<feature type="region of interest" description="Disordered" evidence="3">
    <location>
        <begin position="957"/>
        <end position="1038"/>
    </location>
</feature>
<dbReference type="InterPro" id="IPR002562">
    <property type="entry name" value="3'-5'_exonuclease_dom"/>
</dbReference>
<dbReference type="GO" id="GO:0008408">
    <property type="term" value="F:3'-5' exonuclease activity"/>
    <property type="evidence" value="ECO:0007669"/>
    <property type="project" value="InterPro"/>
</dbReference>
<dbReference type="GO" id="GO:0006302">
    <property type="term" value="P:double-strand break repair"/>
    <property type="evidence" value="ECO:0007669"/>
    <property type="project" value="TreeGrafter"/>
</dbReference>
<dbReference type="Pfam" id="PF01612">
    <property type="entry name" value="DNA_pol_A_exo1"/>
    <property type="match status" value="1"/>
</dbReference>
<feature type="compositionally biased region" description="Basic and acidic residues" evidence="3">
    <location>
        <begin position="1126"/>
        <end position="1140"/>
    </location>
</feature>
<feature type="coiled-coil region" evidence="2">
    <location>
        <begin position="1275"/>
        <end position="1302"/>
    </location>
</feature>
<dbReference type="InterPro" id="IPR012337">
    <property type="entry name" value="RNaseH-like_sf"/>
</dbReference>
<feature type="compositionally biased region" description="Polar residues" evidence="3">
    <location>
        <begin position="320"/>
        <end position="329"/>
    </location>
</feature>
<dbReference type="SUPFAM" id="SSF53098">
    <property type="entry name" value="Ribonuclease H-like"/>
    <property type="match status" value="1"/>
</dbReference>
<feature type="compositionally biased region" description="Polar residues" evidence="3">
    <location>
        <begin position="159"/>
        <end position="188"/>
    </location>
</feature>
<dbReference type="OrthoDB" id="275278at2759"/>
<feature type="region of interest" description="Disordered" evidence="3">
    <location>
        <begin position="1323"/>
        <end position="1353"/>
    </location>
</feature>
<evidence type="ECO:0000256" key="1">
    <source>
        <dbReference type="ARBA" id="ARBA00022705"/>
    </source>
</evidence>
<comment type="caution">
    <text evidence="5">The sequence shown here is derived from an EMBL/GenBank/DDBJ whole genome shotgun (WGS) entry which is preliminary data.</text>
</comment>
<sequence length="1769" mass="192518">MWANVGHGAVPQTNQHSLSSSAMFSVLPFCVRSAGWAPPSLSNYCSSWFHASKSRFLSSKRHVLVEARSALSESERARLAQRKGEVNRKKQKESGIQLSYRDQLPFLPNIISQRSLDTHSNPNSVNTAEVSQQGNPPVHPTSVNTAEVSLQGNPPVHPTSVNTAEVSQQGNPPVHPNSVNTAEVSLQGNPPVYPTSVNTAEVSLQGNPPVHPTSVNTAEVSQQGNPPVHPTSVNTAEVSQQGNPPVYPTSVNTAKVSQQGNPPVHPTSVNTAEVSQQDNPPVHVTLDHRRGGERPTGLIADQASPANTSFDFIRHRDQHSNGGMSSDSQLLDRRKAAPGSSTLNTKPNAPSAGATVPDAGTVAAPVGNNSAPHYQGLSSSHSPVGTNSAPHYQGLSSSHSPVATNSAPHYQGLSSSHSPVGTNSAPHYQGLSSSHSPVGTNSAPHYQGLSSSHSPVGTNSVPRHYQGLSSSHSPVAMRDHGPSALLATVLPAAPVTSEDSEGEGRKAPAVMLTDVPEDVFVVDNMEKAMHAVKVLMEFSTKDSTMSIKGRDPKYNPDKTRYFGCDTEVAFLDVKTQSPIGHGTVICFSIYGGDDINFNMDPLSRVLKDRLWVDVWPDVKTDEKGHPIMIMGKVQLKENSVLNAFKGFFENNDIKKVWHNYGFDRHVMSNMGIDCNGFASDTMHMARLLDASRRGRKNYSLENLTDDKEIMCYLSPTDALPPYNVQNIDTSALMPRISRQDVRLQLAEAAAAKPPLRSGSVLVPKVSMKTIFSRPATKKDGTQGKLMVMPEIMDLHNKPEYRFTWIDYSALDAKATWQLREALYRQLKQWPWLVDNHLSDVMALHKLHRKEPGKSAFNVASKFKAPPPPTLYEFYLSNWVDFGKVLTDMEAEGMMVNREHLRQAQVAAVADREKAVKTFHEWAKTKVEMAKYMNVSSGAQIRALFYPEFAGNITAAAKSSKEAPRASEANTLADKEAPRASGANTLADKEAPRASEANTLADKEAPRASEANTLADKEAPRASEANTLADKEATSPTQQLTSAMLDYSAEEEEDITSAAAKLKAREKAKQKKKKEDESAVQAGTRVFKVPNPHYEEELAQFQAWEILAEEARARKKREVAEEKVAKKRKKEELKELKRPEGETAPAAAAADKLTIILQSAAKVESISCGEMRAFSTSVVNASTSSSIGGVGNAGSHPSEVGFDGWREVGKGPSVTAAEAVSLGLPPKPSRPKKYIEMVLHGVWGKGVPGRLQPEELTATNAAPVSIRVLKGLAGKSGAAKKALEQLMKEKQEKQDALTTMLLEPKVSILEDDFEEAAKKLFPEESEGLAEGVEDADEGGSSGDEEADGRAKTAPTTSWVDYEALDKEAKEKGFGKLYSTFGGGEEGLKACVAVEALCEISAIDKLLSAFIIPLQSDDISTTDADGRHRIHCSLNINTETGRLSARRPNLQNQPALEKDRYKVRKAFCADISEDKTLIVADYGQLELRILAHMAACKSMITAFVLGGDFHSRTAYGMYDYIQEDVKKGECILEWEGEGAPPKPVLKDKYAAERRKAKILNFSIAYGKTAHGLAKDFNTSLQEAEETVNKWYSDRKEVRKWQSDTRSNARIDKKVAPSKTPFVSTLLGRNRPLPDLVSQDRRKNGHAERAAINTPIQGSAADVAASAMVAISRCDKLRDMGWKLLMQIHDEVILEGPKHNAEDARALVVAHMANPWKSIIDSAIAKGARPEVLFKPDSIWKDDGTELKAPVEPLLVDLATDSNIADTWYEAK</sequence>
<dbReference type="InterPro" id="IPR002298">
    <property type="entry name" value="DNA_polymerase_A"/>
</dbReference>
<feature type="compositionally biased region" description="Acidic residues" evidence="3">
    <location>
        <begin position="1323"/>
        <end position="1345"/>
    </location>
</feature>